<dbReference type="GO" id="GO:0019433">
    <property type="term" value="P:triglyceride catabolic process"/>
    <property type="evidence" value="ECO:0007669"/>
    <property type="project" value="TreeGrafter"/>
</dbReference>
<keyword evidence="2" id="KW-0378">Hydrolase</keyword>
<protein>
    <submittedName>
        <fullName evidence="2">Hydrolase, alpha beta domain protein</fullName>
    </submittedName>
</protein>
<sequence>MTKIHDEQLNTVSQAAAKTLKTFRFMDIPNFIPISDKLILKMRRQFQAGEDKVEMGIITNHHLKIQDVKFNGVSGKLVSSPTTDFTKGVIFNVHGGGFVMGTARERNVLLAAAETSLPVYSVAYTLAPEAGSKVALDEVSRFYQGLLEEIGQRKLFGMGSSAGASIITAVIFRAHQQRLRLPDGMLLFAPALDISGNGDSAVFNNRRDVMSAHLALRMAQKYIQDTDPKSPMISPIYGAIGSWFPPTFMSSGTRDIMLSNVLRFAEKLGVAGVPYQYVIKEGMWHGFHWEENLPEAISSRKQAWQFLNQLNE</sequence>
<gene>
    <name evidence="2" type="ORF">FC98_GL001327</name>
</gene>
<evidence type="ECO:0000259" key="1">
    <source>
        <dbReference type="Pfam" id="PF07859"/>
    </source>
</evidence>
<dbReference type="GO" id="GO:0005829">
    <property type="term" value="C:cytosol"/>
    <property type="evidence" value="ECO:0007669"/>
    <property type="project" value="TreeGrafter"/>
</dbReference>
<dbReference type="Pfam" id="PF07859">
    <property type="entry name" value="Abhydrolase_3"/>
    <property type="match status" value="1"/>
</dbReference>
<accession>A0A0R1NKE0</accession>
<dbReference type="AlphaFoldDB" id="A0A0R1NKE0"/>
<dbReference type="InterPro" id="IPR029058">
    <property type="entry name" value="AB_hydrolase_fold"/>
</dbReference>
<dbReference type="InterPro" id="IPR013094">
    <property type="entry name" value="AB_hydrolase_3"/>
</dbReference>
<dbReference type="RefSeq" id="WP_008855365.1">
    <property type="nucleotide sequence ID" value="NZ_AZEB01000022.1"/>
</dbReference>
<evidence type="ECO:0000313" key="2">
    <source>
        <dbReference type="EMBL" id="KRL20737.1"/>
    </source>
</evidence>
<dbReference type="PANTHER" id="PTHR23025:SF3">
    <property type="entry name" value="HORMONE-SENSITIVE LIPASE"/>
    <property type="match status" value="1"/>
</dbReference>
<dbReference type="EMBL" id="AZEB01000022">
    <property type="protein sequence ID" value="KRL20737.1"/>
    <property type="molecule type" value="Genomic_DNA"/>
</dbReference>
<dbReference type="Proteomes" id="UP000051439">
    <property type="component" value="Unassembled WGS sequence"/>
</dbReference>
<dbReference type="GO" id="GO:0004771">
    <property type="term" value="F:sterol ester esterase activity"/>
    <property type="evidence" value="ECO:0007669"/>
    <property type="project" value="TreeGrafter"/>
</dbReference>
<feature type="domain" description="Alpha/beta hydrolase fold-3" evidence="1">
    <location>
        <begin position="91"/>
        <end position="288"/>
    </location>
</feature>
<dbReference type="PANTHER" id="PTHR23025">
    <property type="entry name" value="TRIACYLGLYCEROL LIPASE"/>
    <property type="match status" value="1"/>
</dbReference>
<evidence type="ECO:0000313" key="3">
    <source>
        <dbReference type="Proteomes" id="UP000051439"/>
    </source>
</evidence>
<organism evidence="2 3">
    <name type="scientific">Lentilactobacillus kisonensis DSM 19906 = JCM 15041</name>
    <dbReference type="NCBI Taxonomy" id="1423766"/>
    <lineage>
        <taxon>Bacteria</taxon>
        <taxon>Bacillati</taxon>
        <taxon>Bacillota</taxon>
        <taxon>Bacilli</taxon>
        <taxon>Lactobacillales</taxon>
        <taxon>Lactobacillaceae</taxon>
        <taxon>Lentilactobacillus</taxon>
    </lineage>
</organism>
<dbReference type="PATRIC" id="fig|1423766.4.peg.1371"/>
<dbReference type="SUPFAM" id="SSF53474">
    <property type="entry name" value="alpha/beta-Hydrolases"/>
    <property type="match status" value="1"/>
</dbReference>
<reference evidence="2 3" key="1">
    <citation type="journal article" date="2015" name="Genome Announc.">
        <title>Expanding the biotechnology potential of lactobacilli through comparative genomics of 213 strains and associated genera.</title>
        <authorList>
            <person name="Sun Z."/>
            <person name="Harris H.M."/>
            <person name="McCann A."/>
            <person name="Guo C."/>
            <person name="Argimon S."/>
            <person name="Zhang W."/>
            <person name="Yang X."/>
            <person name="Jeffery I.B."/>
            <person name="Cooney J.C."/>
            <person name="Kagawa T.F."/>
            <person name="Liu W."/>
            <person name="Song Y."/>
            <person name="Salvetti E."/>
            <person name="Wrobel A."/>
            <person name="Rasinkangas P."/>
            <person name="Parkhill J."/>
            <person name="Rea M.C."/>
            <person name="O'Sullivan O."/>
            <person name="Ritari J."/>
            <person name="Douillard F.P."/>
            <person name="Paul Ross R."/>
            <person name="Yang R."/>
            <person name="Briner A.E."/>
            <person name="Felis G.E."/>
            <person name="de Vos W.M."/>
            <person name="Barrangou R."/>
            <person name="Klaenhammer T.R."/>
            <person name="Caufield P.W."/>
            <person name="Cui Y."/>
            <person name="Zhang H."/>
            <person name="O'Toole P.W."/>
        </authorList>
    </citation>
    <scope>NUCLEOTIDE SEQUENCE [LARGE SCALE GENOMIC DNA]</scope>
    <source>
        <strain evidence="2 3">DSM 19906</strain>
    </source>
</reference>
<keyword evidence="3" id="KW-1185">Reference proteome</keyword>
<name>A0A0R1NKE0_9LACO</name>
<proteinExistence type="predicted"/>
<comment type="caution">
    <text evidence="2">The sequence shown here is derived from an EMBL/GenBank/DDBJ whole genome shotgun (WGS) entry which is preliminary data.</text>
</comment>
<dbReference type="Gene3D" id="3.40.50.1820">
    <property type="entry name" value="alpha/beta hydrolase"/>
    <property type="match status" value="1"/>
</dbReference>
<dbReference type="GO" id="GO:0004806">
    <property type="term" value="F:triacylglycerol lipase activity"/>
    <property type="evidence" value="ECO:0007669"/>
    <property type="project" value="TreeGrafter"/>
</dbReference>